<organism evidence="9 10">
    <name type="scientific">Gelidibacter salicanalis</name>
    <dbReference type="NCBI Taxonomy" id="291193"/>
    <lineage>
        <taxon>Bacteria</taxon>
        <taxon>Pseudomonadati</taxon>
        <taxon>Bacteroidota</taxon>
        <taxon>Flavobacteriia</taxon>
        <taxon>Flavobacteriales</taxon>
        <taxon>Flavobacteriaceae</taxon>
        <taxon>Gelidibacter</taxon>
    </lineage>
</organism>
<comment type="caution">
    <text evidence="9">The sequence shown here is derived from an EMBL/GenBank/DDBJ whole genome shotgun (WGS) entry which is preliminary data.</text>
</comment>
<keyword evidence="4" id="KW-0624">Polysaccharide degradation</keyword>
<name>A0A5C7AKM6_9FLAO</name>
<comment type="similarity">
    <text evidence="7">Belongs to the glycosyl hydrolase 18 family.</text>
</comment>
<dbReference type="Gene3D" id="3.10.50.10">
    <property type="match status" value="1"/>
</dbReference>
<dbReference type="InterPro" id="IPR001223">
    <property type="entry name" value="Glyco_hydro18_cat"/>
</dbReference>
<keyword evidence="4" id="KW-0119">Carbohydrate metabolism</keyword>
<dbReference type="OrthoDB" id="9775889at2"/>
<gene>
    <name evidence="9" type="ORF">ES711_04070</name>
</gene>
<evidence type="ECO:0000256" key="3">
    <source>
        <dbReference type="ARBA" id="ARBA00022801"/>
    </source>
</evidence>
<dbReference type="Proteomes" id="UP000321734">
    <property type="component" value="Unassembled WGS sequence"/>
</dbReference>
<dbReference type="EMBL" id="VORX01000002">
    <property type="protein sequence ID" value="TXE09118.1"/>
    <property type="molecule type" value="Genomic_DNA"/>
</dbReference>
<keyword evidence="10" id="KW-1185">Reference proteome</keyword>
<protein>
    <recommendedName>
        <fullName evidence="2">chitinase</fullName>
        <ecNumber evidence="2">3.2.1.14</ecNumber>
    </recommendedName>
</protein>
<dbReference type="CDD" id="cd06548">
    <property type="entry name" value="GH18_chitinase"/>
    <property type="match status" value="1"/>
</dbReference>
<dbReference type="GO" id="GO:0008843">
    <property type="term" value="F:endochitinase activity"/>
    <property type="evidence" value="ECO:0007669"/>
    <property type="project" value="UniProtKB-EC"/>
</dbReference>
<proteinExistence type="inferred from homology"/>
<dbReference type="SUPFAM" id="SSF54556">
    <property type="entry name" value="Chitinase insertion domain"/>
    <property type="match status" value="1"/>
</dbReference>
<keyword evidence="4" id="KW-0146">Chitin degradation</keyword>
<dbReference type="AlphaFoldDB" id="A0A5C7AKM6"/>
<dbReference type="InterPro" id="IPR017853">
    <property type="entry name" value="GH"/>
</dbReference>
<dbReference type="SMART" id="SM00636">
    <property type="entry name" value="Glyco_18"/>
    <property type="match status" value="1"/>
</dbReference>
<keyword evidence="3 6" id="KW-0378">Hydrolase</keyword>
<evidence type="ECO:0000259" key="8">
    <source>
        <dbReference type="PROSITE" id="PS51910"/>
    </source>
</evidence>
<evidence type="ECO:0000256" key="5">
    <source>
        <dbReference type="ARBA" id="ARBA00023295"/>
    </source>
</evidence>
<dbReference type="PANTHER" id="PTHR11177:SF317">
    <property type="entry name" value="CHITINASE 12-RELATED"/>
    <property type="match status" value="1"/>
</dbReference>
<evidence type="ECO:0000313" key="10">
    <source>
        <dbReference type="Proteomes" id="UP000321734"/>
    </source>
</evidence>
<dbReference type="RefSeq" id="WP_146890395.1">
    <property type="nucleotide sequence ID" value="NZ_VORX01000002.1"/>
</dbReference>
<dbReference type="InterPro" id="IPR050314">
    <property type="entry name" value="Glycosyl_Hydrlase_18"/>
</dbReference>
<accession>A0A5C7AKM6</accession>
<evidence type="ECO:0000256" key="6">
    <source>
        <dbReference type="RuleBase" id="RU000489"/>
    </source>
</evidence>
<dbReference type="SUPFAM" id="SSF51445">
    <property type="entry name" value="(Trans)glycosidases"/>
    <property type="match status" value="1"/>
</dbReference>
<evidence type="ECO:0000313" key="9">
    <source>
        <dbReference type="EMBL" id="TXE09118.1"/>
    </source>
</evidence>
<dbReference type="GO" id="GO:0006032">
    <property type="term" value="P:chitin catabolic process"/>
    <property type="evidence" value="ECO:0007669"/>
    <property type="project" value="UniProtKB-KW"/>
</dbReference>
<feature type="domain" description="GH18" evidence="8">
    <location>
        <begin position="42"/>
        <end position="385"/>
    </location>
</feature>
<dbReference type="PANTHER" id="PTHR11177">
    <property type="entry name" value="CHITINASE"/>
    <property type="match status" value="1"/>
</dbReference>
<dbReference type="PROSITE" id="PS51257">
    <property type="entry name" value="PROKAR_LIPOPROTEIN"/>
    <property type="match status" value="1"/>
</dbReference>
<dbReference type="Pfam" id="PF00704">
    <property type="entry name" value="Glyco_hydro_18"/>
    <property type="match status" value="1"/>
</dbReference>
<dbReference type="EC" id="3.2.1.14" evidence="2"/>
<evidence type="ECO:0000256" key="2">
    <source>
        <dbReference type="ARBA" id="ARBA00012729"/>
    </source>
</evidence>
<sequence length="385" mass="43730">MRFIKFIFLLPLFFACNNAPEKSELPVEAQEVSKKDAEPVDMKIIGYAAGYEDYDFSKIDASKLTHINFAFANIVEGNAAFELDTDAAKIETLIGLKQQNPDLKVLYSVGGWVWSDQFSTMAAYEESRKIFAESCVALLKKHEFDGVDLDWEYPGQRAEDNVFRPSDKDNFTLLLKAIREALDVQGEKDNTHYLLTIATGADQAYIDNTNLGEAHEYLDFINVMGYDFYQGWMYQTGHHANLHPSDKEKYGGNSGVEAIERHIVAGVPVNKLVLGIPFYGRQWEKVAPTKVPLYASANEGGYIISYWQILEKIKSGNYEKLYDESAKASYLWSATDKVMISWETPKEIKLKADYIKEKGLGGAMFWEYSLDKDQELLNTLFESLH</sequence>
<dbReference type="Gene3D" id="3.20.20.80">
    <property type="entry name" value="Glycosidases"/>
    <property type="match status" value="1"/>
</dbReference>
<comment type="catalytic activity">
    <reaction evidence="1">
        <text>Random endo-hydrolysis of N-acetyl-beta-D-glucosaminide (1-&gt;4)-beta-linkages in chitin and chitodextrins.</text>
        <dbReference type="EC" id="3.2.1.14"/>
    </reaction>
</comment>
<dbReference type="PROSITE" id="PS51910">
    <property type="entry name" value="GH18_2"/>
    <property type="match status" value="1"/>
</dbReference>
<dbReference type="GO" id="GO:0005975">
    <property type="term" value="P:carbohydrate metabolic process"/>
    <property type="evidence" value="ECO:0007669"/>
    <property type="project" value="InterPro"/>
</dbReference>
<dbReference type="GO" id="GO:0008061">
    <property type="term" value="F:chitin binding"/>
    <property type="evidence" value="ECO:0007669"/>
    <property type="project" value="InterPro"/>
</dbReference>
<dbReference type="InterPro" id="IPR001579">
    <property type="entry name" value="Glyco_hydro_18_chit_AS"/>
</dbReference>
<dbReference type="InterPro" id="IPR011583">
    <property type="entry name" value="Chitinase_II/V-like_cat"/>
</dbReference>
<evidence type="ECO:0000256" key="1">
    <source>
        <dbReference type="ARBA" id="ARBA00000822"/>
    </source>
</evidence>
<evidence type="ECO:0000256" key="4">
    <source>
        <dbReference type="ARBA" id="ARBA00023024"/>
    </source>
</evidence>
<dbReference type="InterPro" id="IPR029070">
    <property type="entry name" value="Chitinase_insertion_sf"/>
</dbReference>
<evidence type="ECO:0000256" key="7">
    <source>
        <dbReference type="RuleBase" id="RU004453"/>
    </source>
</evidence>
<reference evidence="9 10" key="1">
    <citation type="submission" date="2019-08" db="EMBL/GenBank/DDBJ databases">
        <title>Genome sequence of Gelidibacter salicanalis IC162T.</title>
        <authorList>
            <person name="Bowman J.P."/>
        </authorList>
    </citation>
    <scope>NUCLEOTIDE SEQUENCE [LARGE SCALE GENOMIC DNA]</scope>
    <source>
        <strain evidence="9 10">IC162</strain>
    </source>
</reference>
<dbReference type="PROSITE" id="PS01095">
    <property type="entry name" value="GH18_1"/>
    <property type="match status" value="1"/>
</dbReference>
<keyword evidence="5 6" id="KW-0326">Glycosidase</keyword>